<protein>
    <recommendedName>
        <fullName evidence="4">DoxX family protein</fullName>
    </recommendedName>
</protein>
<gene>
    <name evidence="2" type="ORF">WJX81_005597</name>
</gene>
<dbReference type="Proteomes" id="UP001445335">
    <property type="component" value="Unassembled WGS sequence"/>
</dbReference>
<sequence length="94" mass="10155">MGRFDVLLSRDHYTALLGIAVGLELVDGALFVANLDLGAHCLLAFMLAVTPIMHNFWAEADPHTRLVEMIMFCKNAGITGALLFYIGGKSASDT</sequence>
<reference evidence="2 3" key="1">
    <citation type="journal article" date="2024" name="Nat. Commun.">
        <title>Phylogenomics reveals the evolutionary origins of lichenization in chlorophyte algae.</title>
        <authorList>
            <person name="Puginier C."/>
            <person name="Libourel C."/>
            <person name="Otte J."/>
            <person name="Skaloud P."/>
            <person name="Haon M."/>
            <person name="Grisel S."/>
            <person name="Petersen M."/>
            <person name="Berrin J.G."/>
            <person name="Delaux P.M."/>
            <person name="Dal Grande F."/>
            <person name="Keller J."/>
        </authorList>
    </citation>
    <scope>NUCLEOTIDE SEQUENCE [LARGE SCALE GENOMIC DNA]</scope>
    <source>
        <strain evidence="2 3">SAG 245.80</strain>
    </source>
</reference>
<feature type="transmembrane region" description="Helical" evidence="1">
    <location>
        <begin position="69"/>
        <end position="88"/>
    </location>
</feature>
<organism evidence="2 3">
    <name type="scientific">Elliptochloris bilobata</name>
    <dbReference type="NCBI Taxonomy" id="381761"/>
    <lineage>
        <taxon>Eukaryota</taxon>
        <taxon>Viridiplantae</taxon>
        <taxon>Chlorophyta</taxon>
        <taxon>core chlorophytes</taxon>
        <taxon>Trebouxiophyceae</taxon>
        <taxon>Trebouxiophyceae incertae sedis</taxon>
        <taxon>Elliptochloris clade</taxon>
        <taxon>Elliptochloris</taxon>
    </lineage>
</organism>
<evidence type="ECO:0000313" key="3">
    <source>
        <dbReference type="Proteomes" id="UP001445335"/>
    </source>
</evidence>
<feature type="transmembrane region" description="Helical" evidence="1">
    <location>
        <begin position="12"/>
        <end position="31"/>
    </location>
</feature>
<evidence type="ECO:0000256" key="1">
    <source>
        <dbReference type="SAM" id="Phobius"/>
    </source>
</evidence>
<dbReference type="InterPro" id="IPR008637">
    <property type="entry name" value="HR_lesion"/>
</dbReference>
<keyword evidence="1" id="KW-0472">Membrane</keyword>
<keyword evidence="1" id="KW-1133">Transmembrane helix</keyword>
<dbReference type="Pfam" id="PF05514">
    <property type="entry name" value="HR_lesion"/>
    <property type="match status" value="1"/>
</dbReference>
<dbReference type="AlphaFoldDB" id="A0AAW1S111"/>
<dbReference type="EMBL" id="JALJOU010000017">
    <property type="protein sequence ID" value="KAK9839282.1"/>
    <property type="molecule type" value="Genomic_DNA"/>
</dbReference>
<keyword evidence="1" id="KW-0812">Transmembrane</keyword>
<comment type="caution">
    <text evidence="2">The sequence shown here is derived from an EMBL/GenBank/DDBJ whole genome shotgun (WGS) entry which is preliminary data.</text>
</comment>
<evidence type="ECO:0000313" key="2">
    <source>
        <dbReference type="EMBL" id="KAK9839282.1"/>
    </source>
</evidence>
<evidence type="ECO:0008006" key="4">
    <source>
        <dbReference type="Google" id="ProtNLM"/>
    </source>
</evidence>
<keyword evidence="3" id="KW-1185">Reference proteome</keyword>
<proteinExistence type="predicted"/>
<name>A0AAW1S111_9CHLO</name>
<accession>A0AAW1S111</accession>